<protein>
    <submittedName>
        <fullName evidence="2">Alpha/beta hydrolase</fullName>
    </submittedName>
</protein>
<keyword evidence="2" id="KW-0378">Hydrolase</keyword>
<dbReference type="PANTHER" id="PTHR43798:SF6">
    <property type="entry name" value="HYDROLASE, PUTATIVE (AFU_ORTHOLOGUE AFUA_4G13070)-RELATED"/>
    <property type="match status" value="1"/>
</dbReference>
<proteinExistence type="predicted"/>
<organism evidence="2 3">
    <name type="scientific">Fictibacillus arsenicus</name>
    <dbReference type="NCBI Taxonomy" id="255247"/>
    <lineage>
        <taxon>Bacteria</taxon>
        <taxon>Bacillati</taxon>
        <taxon>Bacillota</taxon>
        <taxon>Bacilli</taxon>
        <taxon>Bacillales</taxon>
        <taxon>Fictibacillaceae</taxon>
        <taxon>Fictibacillus</taxon>
    </lineage>
</organism>
<accession>A0A1B1Z262</accession>
<dbReference type="GO" id="GO:0016787">
    <property type="term" value="F:hydrolase activity"/>
    <property type="evidence" value="ECO:0007669"/>
    <property type="project" value="UniProtKB-KW"/>
</dbReference>
<dbReference type="KEGG" id="far:ABE41_005595"/>
<dbReference type="PRINTS" id="PR00111">
    <property type="entry name" value="ABHYDROLASE"/>
</dbReference>
<dbReference type="AlphaFoldDB" id="A0A1B1Z262"/>
<evidence type="ECO:0000313" key="2">
    <source>
        <dbReference type="EMBL" id="ANX11474.1"/>
    </source>
</evidence>
<name>A0A1B1Z262_9BACL</name>
<dbReference type="OrthoDB" id="6191536at2"/>
<dbReference type="Pfam" id="PF12146">
    <property type="entry name" value="Hydrolase_4"/>
    <property type="match status" value="1"/>
</dbReference>
<evidence type="ECO:0000259" key="1">
    <source>
        <dbReference type="Pfam" id="PF12146"/>
    </source>
</evidence>
<sequence>MICSVSKGTIFYQVVGDGFPVVILHSMGSDHRSMMAWLEPIFKSNQKYKRIYVDLPAHGQSTITKDMNSSSDMLINLLEFIDEVIPDMDFVLIGTSFGGYLAQGIMHKRPHQIKGICLLVPALHIKNRVTPEKVVLTKDEELLNQLEPDIRTAFQTLMVHQDKKHLKFFLEEIQPGRLLANRDFLLSNWREHGYFFTEEPFSNGDSFPQPALIISGKQDSICSYREPFMLLEKFQHASFIILDQAGHMLQIEKREMVQELVKEWLFRVNEYTNNQPGKNTKTAEQ</sequence>
<dbReference type="InterPro" id="IPR029058">
    <property type="entry name" value="AB_hydrolase_fold"/>
</dbReference>
<reference evidence="2 3" key="1">
    <citation type="submission" date="2016-08" db="EMBL/GenBank/DDBJ databases">
        <title>Complete genome sequence of Fictibacillus arsenicus G25-54, a strain with toxicity to nematodes and a potential arsenic-resistance activity.</title>
        <authorList>
            <person name="Zheng Z."/>
        </authorList>
    </citation>
    <scope>NUCLEOTIDE SEQUENCE [LARGE SCALE GENOMIC DNA]</scope>
    <source>
        <strain evidence="2 3">G25-54</strain>
    </source>
</reference>
<dbReference type="PANTHER" id="PTHR43798">
    <property type="entry name" value="MONOACYLGLYCEROL LIPASE"/>
    <property type="match status" value="1"/>
</dbReference>
<gene>
    <name evidence="2" type="ORF">ABE41_005595</name>
</gene>
<dbReference type="Proteomes" id="UP000077412">
    <property type="component" value="Chromosome"/>
</dbReference>
<dbReference type="STRING" id="255247.ABE41_005595"/>
<dbReference type="InterPro" id="IPR022742">
    <property type="entry name" value="Hydrolase_4"/>
</dbReference>
<dbReference type="RefSeq" id="WP_066287338.1">
    <property type="nucleotide sequence ID" value="NZ_CP016761.1"/>
</dbReference>
<dbReference type="SUPFAM" id="SSF53474">
    <property type="entry name" value="alpha/beta-Hydrolases"/>
    <property type="match status" value="1"/>
</dbReference>
<dbReference type="InterPro" id="IPR000073">
    <property type="entry name" value="AB_hydrolase_1"/>
</dbReference>
<keyword evidence="3" id="KW-1185">Reference proteome</keyword>
<evidence type="ECO:0000313" key="3">
    <source>
        <dbReference type="Proteomes" id="UP000077412"/>
    </source>
</evidence>
<dbReference type="EMBL" id="CP016761">
    <property type="protein sequence ID" value="ANX11474.1"/>
    <property type="molecule type" value="Genomic_DNA"/>
</dbReference>
<dbReference type="Gene3D" id="3.40.50.1820">
    <property type="entry name" value="alpha/beta hydrolase"/>
    <property type="match status" value="1"/>
</dbReference>
<dbReference type="InterPro" id="IPR050266">
    <property type="entry name" value="AB_hydrolase_sf"/>
</dbReference>
<feature type="domain" description="Serine aminopeptidase S33" evidence="1">
    <location>
        <begin position="45"/>
        <end position="253"/>
    </location>
</feature>